<dbReference type="SUPFAM" id="SSF53850">
    <property type="entry name" value="Periplasmic binding protein-like II"/>
    <property type="match status" value="1"/>
</dbReference>
<feature type="chain" id="PRO_5016743875" evidence="2">
    <location>
        <begin position="28"/>
        <end position="322"/>
    </location>
</feature>
<dbReference type="InterPro" id="IPR005064">
    <property type="entry name" value="BUG"/>
</dbReference>
<dbReference type="Gene3D" id="3.40.190.10">
    <property type="entry name" value="Periplasmic binding protein-like II"/>
    <property type="match status" value="1"/>
</dbReference>
<dbReference type="PANTHER" id="PTHR42928:SF5">
    <property type="entry name" value="BLR1237 PROTEIN"/>
    <property type="match status" value="1"/>
</dbReference>
<dbReference type="AlphaFoldDB" id="A0A368XKU8"/>
<comment type="caution">
    <text evidence="3">The sequence shown here is derived from an EMBL/GenBank/DDBJ whole genome shotgun (WGS) entry which is preliminary data.</text>
</comment>
<dbReference type="CDD" id="cd07012">
    <property type="entry name" value="PBP2_Bug_TTT"/>
    <property type="match status" value="1"/>
</dbReference>
<evidence type="ECO:0000256" key="2">
    <source>
        <dbReference type="SAM" id="SignalP"/>
    </source>
</evidence>
<feature type="signal peptide" evidence="2">
    <location>
        <begin position="1"/>
        <end position="27"/>
    </location>
</feature>
<organism evidence="3 4">
    <name type="scientific">Pseudorhodoferax soli</name>
    <dbReference type="NCBI Taxonomy" id="545864"/>
    <lineage>
        <taxon>Bacteria</taxon>
        <taxon>Pseudomonadati</taxon>
        <taxon>Pseudomonadota</taxon>
        <taxon>Betaproteobacteria</taxon>
        <taxon>Burkholderiales</taxon>
        <taxon>Comamonadaceae</taxon>
    </lineage>
</organism>
<protein>
    <submittedName>
        <fullName evidence="3">Tripartite-type tricarboxylate transporter receptor subunit TctC</fullName>
    </submittedName>
</protein>
<dbReference type="Proteomes" id="UP000252884">
    <property type="component" value="Unassembled WGS sequence"/>
</dbReference>
<evidence type="ECO:0000256" key="1">
    <source>
        <dbReference type="ARBA" id="ARBA00006987"/>
    </source>
</evidence>
<evidence type="ECO:0000313" key="3">
    <source>
        <dbReference type="EMBL" id="RCW68651.1"/>
    </source>
</evidence>
<dbReference type="RefSeq" id="WP_114470183.1">
    <property type="nucleotide sequence ID" value="NZ_QPJK01000007.1"/>
</dbReference>
<dbReference type="Gene3D" id="3.40.190.150">
    <property type="entry name" value="Bordetella uptake gene, domain 1"/>
    <property type="match status" value="1"/>
</dbReference>
<reference evidence="3 4" key="1">
    <citation type="submission" date="2018-07" db="EMBL/GenBank/DDBJ databases">
        <title>Genomic Encyclopedia of Type Strains, Phase IV (KMG-IV): sequencing the most valuable type-strain genomes for metagenomic binning, comparative biology and taxonomic classification.</title>
        <authorList>
            <person name="Goeker M."/>
        </authorList>
    </citation>
    <scope>NUCLEOTIDE SEQUENCE [LARGE SCALE GENOMIC DNA]</scope>
    <source>
        <strain evidence="3 4">DSM 21634</strain>
    </source>
</reference>
<keyword evidence="2" id="KW-0732">Signal</keyword>
<evidence type="ECO:0000313" key="4">
    <source>
        <dbReference type="Proteomes" id="UP000252884"/>
    </source>
</evidence>
<name>A0A368XKU8_9BURK</name>
<comment type="similarity">
    <text evidence="1">Belongs to the UPF0065 (bug) family.</text>
</comment>
<sequence>MKNRRTIVAAALATGTASLIAPLNAIAQSKPLTIIVPYPPGGSVDVMARILAERLKTTLGRTVIVENKSGAGGRIGLAWLKGQQRDGSTVLLGSSGLVINSIVFEDSSAYNFKRDFVGVAQVGRAPMALAVPFGSAANSIQEFVKSGKDNQFTYGTNGPGSFGHLVGLKFAKAVNLQANPVSYQGGAPMANDLMAGQIESAIDAQADFVERHRAKKIKVLASFGKERSTLLPDVPTMAEQGVPGIAGELWFGFLAGRGESTAFLADLQQGVRKALEDDVAKEKLSKLMSVEFKESAGLSDLIAMDFETWTPVIDEVGLRNKK</sequence>
<dbReference type="PANTHER" id="PTHR42928">
    <property type="entry name" value="TRICARBOXYLATE-BINDING PROTEIN"/>
    <property type="match status" value="1"/>
</dbReference>
<keyword evidence="4" id="KW-1185">Reference proteome</keyword>
<gene>
    <name evidence="3" type="ORF">DES41_107172</name>
</gene>
<dbReference type="Pfam" id="PF03401">
    <property type="entry name" value="TctC"/>
    <property type="match status" value="1"/>
</dbReference>
<proteinExistence type="inferred from homology"/>
<accession>A0A368XKU8</accession>
<dbReference type="PIRSF" id="PIRSF017082">
    <property type="entry name" value="YflP"/>
    <property type="match status" value="1"/>
</dbReference>
<keyword evidence="3" id="KW-0675">Receptor</keyword>
<dbReference type="EMBL" id="QPJK01000007">
    <property type="protein sequence ID" value="RCW68651.1"/>
    <property type="molecule type" value="Genomic_DNA"/>
</dbReference>
<dbReference type="InterPro" id="IPR042100">
    <property type="entry name" value="Bug_dom1"/>
</dbReference>